<organism evidence="1 2">
    <name type="scientific">Pontibacillus marinus BH030004 = DSM 16465</name>
    <dbReference type="NCBI Taxonomy" id="1385511"/>
    <lineage>
        <taxon>Bacteria</taxon>
        <taxon>Bacillati</taxon>
        <taxon>Bacillota</taxon>
        <taxon>Bacilli</taxon>
        <taxon>Bacillales</taxon>
        <taxon>Bacillaceae</taxon>
        <taxon>Pontibacillus</taxon>
    </lineage>
</organism>
<name>A0A0A5G115_9BACI</name>
<accession>A0A0A5G115</accession>
<proteinExistence type="predicted"/>
<dbReference type="Pfam" id="PF20074">
    <property type="entry name" value="DUF6470"/>
    <property type="match status" value="1"/>
</dbReference>
<dbReference type="EMBL" id="AVPF01000028">
    <property type="protein sequence ID" value="KGX86796.1"/>
    <property type="molecule type" value="Genomic_DNA"/>
</dbReference>
<dbReference type="STRING" id="1385511.GCA_000425225_01867"/>
<comment type="caution">
    <text evidence="1">The sequence shown here is derived from an EMBL/GenBank/DDBJ whole genome shotgun (WGS) entry which is preliminary data.</text>
</comment>
<evidence type="ECO:0000313" key="2">
    <source>
        <dbReference type="Proteomes" id="UP000030403"/>
    </source>
</evidence>
<sequence>MDFPQIRLNTQQAKTGLNIQNAKLTMNQQKADVRIEQPQADVSIKQHSPKLTIDQSNAWSNLGLKNVFERTRDTAQHANQKFLENLAKMSQEGDELMRIENGGNPIASQAKRNAGWDFTYKPGGMPVYDLVSLSYEPGRADINVKQNDPIIQTTPRKPQFQYQRGDVSTQVKQYSNVDVDFVGLKYVGTQGFEISI</sequence>
<gene>
    <name evidence="1" type="ORF">N783_11540</name>
</gene>
<dbReference type="AlphaFoldDB" id="A0A0A5G115"/>
<dbReference type="InterPro" id="IPR045527">
    <property type="entry name" value="DUF6470"/>
</dbReference>
<protein>
    <submittedName>
        <fullName evidence="1">Uncharacterized protein</fullName>
    </submittedName>
</protein>
<dbReference type="eggNOG" id="ENOG5031RPF">
    <property type="taxonomic scope" value="Bacteria"/>
</dbReference>
<keyword evidence="2" id="KW-1185">Reference proteome</keyword>
<dbReference type="Proteomes" id="UP000030403">
    <property type="component" value="Unassembled WGS sequence"/>
</dbReference>
<dbReference type="OrthoDB" id="2112831at2"/>
<evidence type="ECO:0000313" key="1">
    <source>
        <dbReference type="EMBL" id="KGX86796.1"/>
    </source>
</evidence>
<dbReference type="RefSeq" id="WP_027445892.1">
    <property type="nucleotide sequence ID" value="NZ_AULJ01000018.1"/>
</dbReference>
<reference evidence="1 2" key="1">
    <citation type="submission" date="2013-08" db="EMBL/GenBank/DDBJ databases">
        <authorList>
            <person name="Huang J."/>
            <person name="Wang G."/>
        </authorList>
    </citation>
    <scope>NUCLEOTIDE SEQUENCE [LARGE SCALE GENOMIC DNA]</scope>
    <source>
        <strain evidence="1 2">BH030004</strain>
    </source>
</reference>